<evidence type="ECO:0000256" key="4">
    <source>
        <dbReference type="ARBA" id="ARBA00023134"/>
    </source>
</evidence>
<comment type="catalytic activity">
    <reaction evidence="5">
        <text>(2R)-3-phosphoglycerate + GTP + H(+) = 3-[(R)-glyceryl]-diphospho-5'-guanosine + diphosphate</text>
        <dbReference type="Rhea" id="RHEA:63440"/>
        <dbReference type="ChEBI" id="CHEBI:15378"/>
        <dbReference type="ChEBI" id="CHEBI:33019"/>
        <dbReference type="ChEBI" id="CHEBI:37565"/>
        <dbReference type="ChEBI" id="CHEBI:58272"/>
        <dbReference type="ChEBI" id="CHEBI:147306"/>
        <dbReference type="EC" id="2.7.7.106"/>
    </reaction>
</comment>
<comment type="similarity">
    <text evidence="5">Belongs to the CofC family.</text>
</comment>
<dbReference type="UniPathway" id="UPA00071"/>
<evidence type="ECO:0000256" key="3">
    <source>
        <dbReference type="ARBA" id="ARBA00022741"/>
    </source>
</evidence>
<evidence type="ECO:0000313" key="6">
    <source>
        <dbReference type="EMBL" id="SJZ84408.1"/>
    </source>
</evidence>
<protein>
    <recommendedName>
        <fullName evidence="5">3-phospho-D-glycerate guanylyltransferase</fullName>
        <shortName evidence="5">3PG guanylyltransferase</shortName>
        <ecNumber evidence="5">2.7.7.106</ecNumber>
    </recommendedName>
</protein>
<dbReference type="OrthoDB" id="6334386at2"/>
<dbReference type="HAMAP" id="MF_02114">
    <property type="entry name" value="CofC"/>
    <property type="match status" value="1"/>
</dbReference>
<sequence>MLVAVVPMKALELAKSRLASVLDPPRRRALAQQMLDHVLETLRRAGVERIHVAGSDRGEGDLNADAAAAARLVEAEGATQLLLVTADLPYLCVEDIAAMIEAGRESAVVIAEAKDGGTNALLLRPPTILGFAFATHRPSAGLHAERARSTGIEPAFVRRPGLARDIDTPADLAALVSDHPVYRVFRHVA</sequence>
<dbReference type="GO" id="GO:0005525">
    <property type="term" value="F:GTP binding"/>
    <property type="evidence" value="ECO:0007669"/>
    <property type="project" value="UniProtKB-KW"/>
</dbReference>
<dbReference type="InterPro" id="IPR029044">
    <property type="entry name" value="Nucleotide-diphossugar_trans"/>
</dbReference>
<dbReference type="SUPFAM" id="SSF53448">
    <property type="entry name" value="Nucleotide-diphospho-sugar transferases"/>
    <property type="match status" value="1"/>
</dbReference>
<dbReference type="PANTHER" id="PTHR40392">
    <property type="entry name" value="2-PHOSPHO-L-LACTATE GUANYLYLTRANSFERASE"/>
    <property type="match status" value="1"/>
</dbReference>
<dbReference type="Pfam" id="PF01983">
    <property type="entry name" value="CofC"/>
    <property type="match status" value="1"/>
</dbReference>
<dbReference type="EMBL" id="FUWJ01000002">
    <property type="protein sequence ID" value="SJZ84408.1"/>
    <property type="molecule type" value="Genomic_DNA"/>
</dbReference>
<keyword evidence="1 5" id="KW-0808">Transferase</keyword>
<evidence type="ECO:0000313" key="7">
    <source>
        <dbReference type="Proteomes" id="UP000190092"/>
    </source>
</evidence>
<gene>
    <name evidence="5" type="primary">fbiD</name>
    <name evidence="6" type="ORF">SAMN02745126_02530</name>
</gene>
<keyword evidence="4 5" id="KW-0342">GTP-binding</keyword>
<dbReference type="GO" id="GO:0052645">
    <property type="term" value="P:F420-0 metabolic process"/>
    <property type="evidence" value="ECO:0007669"/>
    <property type="project" value="UniProtKB-UniRule"/>
</dbReference>
<keyword evidence="2 5" id="KW-0548">Nucleotidyltransferase</keyword>
<organism evidence="6 7">
    <name type="scientific">Enhydrobacter aerosaccus</name>
    <dbReference type="NCBI Taxonomy" id="225324"/>
    <lineage>
        <taxon>Bacteria</taxon>
        <taxon>Pseudomonadati</taxon>
        <taxon>Pseudomonadota</taxon>
        <taxon>Alphaproteobacteria</taxon>
        <taxon>Hyphomicrobiales</taxon>
        <taxon>Enhydrobacter</taxon>
    </lineage>
</organism>
<evidence type="ECO:0000256" key="2">
    <source>
        <dbReference type="ARBA" id="ARBA00022695"/>
    </source>
</evidence>
<dbReference type="EC" id="2.7.7.106" evidence="5"/>
<dbReference type="InterPro" id="IPR002835">
    <property type="entry name" value="CofC"/>
</dbReference>
<keyword evidence="7" id="KW-1185">Reference proteome</keyword>
<dbReference type="AlphaFoldDB" id="A0A1T4P099"/>
<reference evidence="7" key="1">
    <citation type="submission" date="2017-02" db="EMBL/GenBank/DDBJ databases">
        <authorList>
            <person name="Varghese N."/>
            <person name="Submissions S."/>
        </authorList>
    </citation>
    <scope>NUCLEOTIDE SEQUENCE [LARGE SCALE GENOMIC DNA]</scope>
    <source>
        <strain evidence="7">ATCC 27094</strain>
    </source>
</reference>
<proteinExistence type="inferred from homology"/>
<dbReference type="GO" id="GO:0043814">
    <property type="term" value="F:phospholactate guanylyltransferase activity"/>
    <property type="evidence" value="ECO:0007669"/>
    <property type="project" value="InterPro"/>
</dbReference>
<comment type="pathway">
    <text evidence="5">Cofactor biosynthesis; coenzyme F420 biosynthesis.</text>
</comment>
<dbReference type="Proteomes" id="UP000190092">
    <property type="component" value="Unassembled WGS sequence"/>
</dbReference>
<dbReference type="Gene3D" id="3.90.550.10">
    <property type="entry name" value="Spore Coat Polysaccharide Biosynthesis Protein SpsA, Chain A"/>
    <property type="match status" value="1"/>
</dbReference>
<name>A0A1T4P099_9HYPH</name>
<evidence type="ECO:0000256" key="5">
    <source>
        <dbReference type="HAMAP-Rule" id="MF_02114"/>
    </source>
</evidence>
<dbReference type="NCBIfam" id="TIGR03552">
    <property type="entry name" value="F420_cofC"/>
    <property type="match status" value="1"/>
</dbReference>
<dbReference type="PANTHER" id="PTHR40392:SF1">
    <property type="entry name" value="2-PHOSPHO-L-LACTATE GUANYLYLTRANSFERASE"/>
    <property type="match status" value="1"/>
</dbReference>
<accession>A0A1T4P099</accession>
<dbReference type="STRING" id="225324.SAMN02745126_02530"/>
<evidence type="ECO:0000256" key="1">
    <source>
        <dbReference type="ARBA" id="ARBA00022679"/>
    </source>
</evidence>
<comment type="function">
    <text evidence="5">Guanylyltransferase that catalyzes the activation of (2R)-3-phosphoglycerate (3PG) as 3-[(R)-glyceryl]-diphospho-5'-guanosine, via the condensation of 3PG with GTP. It is involved in the biosynthesis of a derivative of the hydride carrier cofactor coenzyme F420, 3PG-F420.</text>
</comment>
<keyword evidence="3 5" id="KW-0547">Nucleotide-binding</keyword>